<reference evidence="3 4" key="1">
    <citation type="submission" date="2016-04" db="EMBL/GenBank/DDBJ databases">
        <title>A degradative enzymes factory behind the ericoid mycorrhizal symbiosis.</title>
        <authorList>
            <consortium name="DOE Joint Genome Institute"/>
            <person name="Martino E."/>
            <person name="Morin E."/>
            <person name="Grelet G."/>
            <person name="Kuo A."/>
            <person name="Kohler A."/>
            <person name="Daghino S."/>
            <person name="Barry K."/>
            <person name="Choi C."/>
            <person name="Cichocki N."/>
            <person name="Clum A."/>
            <person name="Copeland A."/>
            <person name="Hainaut M."/>
            <person name="Haridas S."/>
            <person name="Labutti K."/>
            <person name="Lindquist E."/>
            <person name="Lipzen A."/>
            <person name="Khouja H.-R."/>
            <person name="Murat C."/>
            <person name="Ohm R."/>
            <person name="Olson A."/>
            <person name="Spatafora J."/>
            <person name="Veneault-Fourrey C."/>
            <person name="Henrissat B."/>
            <person name="Grigoriev I."/>
            <person name="Martin F."/>
            <person name="Perotto S."/>
        </authorList>
    </citation>
    <scope>NUCLEOTIDE SEQUENCE [LARGE SCALE GENOMIC DNA]</scope>
    <source>
        <strain evidence="3 4">F</strain>
    </source>
</reference>
<dbReference type="InterPro" id="IPR058334">
    <property type="entry name" value="DUF8021"/>
</dbReference>
<accession>A0A2J6R1Q2</accession>
<feature type="signal peptide" evidence="1">
    <location>
        <begin position="1"/>
        <end position="23"/>
    </location>
</feature>
<feature type="domain" description="DUF8021" evidence="2">
    <location>
        <begin position="155"/>
        <end position="254"/>
    </location>
</feature>
<dbReference type="Pfam" id="PF26061">
    <property type="entry name" value="DUF8021"/>
    <property type="match status" value="1"/>
</dbReference>
<evidence type="ECO:0000313" key="4">
    <source>
        <dbReference type="Proteomes" id="UP000235786"/>
    </source>
</evidence>
<sequence length="264" mass="28764">MVRLHIEASLFLTTLALFNDASAKNCTRAMLQEAADSYVAAQAAGIYSNIKWLSNTVTYNENNKTADITKGILSQALVISHNRSTLDTTQCATYTELIIVDPKNPTVSGTQMRFNGSNITKIESIVTHKGDWAFNATTTLIYATPENWGIIPVEKRDTRATIQAAADAYLDLFNNASVVVPWGTPCARLEGGMYLNGNCDLGVPSGIPMTNRRYVIDETVGTVDVMLMLDGAPGMPDSHEYRIEGGKIRYVHTMSVNVTHPAGI</sequence>
<dbReference type="Proteomes" id="UP000235786">
    <property type="component" value="Unassembled WGS sequence"/>
</dbReference>
<dbReference type="AlphaFoldDB" id="A0A2J6R1Q2"/>
<protein>
    <recommendedName>
        <fullName evidence="2">DUF8021 domain-containing protein</fullName>
    </recommendedName>
</protein>
<feature type="chain" id="PRO_5014445901" description="DUF8021 domain-containing protein" evidence="1">
    <location>
        <begin position="24"/>
        <end position="264"/>
    </location>
</feature>
<dbReference type="OrthoDB" id="3504677at2759"/>
<keyword evidence="4" id="KW-1185">Reference proteome</keyword>
<evidence type="ECO:0000313" key="3">
    <source>
        <dbReference type="EMBL" id="PMD32434.1"/>
    </source>
</evidence>
<dbReference type="EMBL" id="KZ613959">
    <property type="protein sequence ID" value="PMD32434.1"/>
    <property type="molecule type" value="Genomic_DNA"/>
</dbReference>
<evidence type="ECO:0000256" key="1">
    <source>
        <dbReference type="SAM" id="SignalP"/>
    </source>
</evidence>
<name>A0A2J6R1Q2_HYAVF</name>
<proteinExistence type="predicted"/>
<dbReference type="STRING" id="1149755.A0A2J6R1Q2"/>
<keyword evidence="1" id="KW-0732">Signal</keyword>
<evidence type="ECO:0000259" key="2">
    <source>
        <dbReference type="Pfam" id="PF26061"/>
    </source>
</evidence>
<gene>
    <name evidence="3" type="ORF">L207DRAFT_609804</name>
</gene>
<organism evidence="3 4">
    <name type="scientific">Hyaloscypha variabilis (strain UAMH 11265 / GT02V1 / F)</name>
    <name type="common">Meliniomyces variabilis</name>
    <dbReference type="NCBI Taxonomy" id="1149755"/>
    <lineage>
        <taxon>Eukaryota</taxon>
        <taxon>Fungi</taxon>
        <taxon>Dikarya</taxon>
        <taxon>Ascomycota</taxon>
        <taxon>Pezizomycotina</taxon>
        <taxon>Leotiomycetes</taxon>
        <taxon>Helotiales</taxon>
        <taxon>Hyaloscyphaceae</taxon>
        <taxon>Hyaloscypha</taxon>
        <taxon>Hyaloscypha variabilis</taxon>
    </lineage>
</organism>